<feature type="chain" id="PRO_5026776679" evidence="1">
    <location>
        <begin position="19"/>
        <end position="788"/>
    </location>
</feature>
<dbReference type="RefSeq" id="WP_171223434.1">
    <property type="nucleotide sequence ID" value="NZ_CP053085.1"/>
</dbReference>
<keyword evidence="1" id="KW-0732">Signal</keyword>
<dbReference type="AlphaFoldDB" id="A0A6M4IJJ3"/>
<name>A0A6M4IJJ3_9BACT</name>
<evidence type="ECO:0000313" key="2">
    <source>
        <dbReference type="EMBL" id="QJR34008.1"/>
    </source>
</evidence>
<keyword evidence="3" id="KW-1185">Reference proteome</keyword>
<reference evidence="2 3" key="1">
    <citation type="submission" date="2020-05" db="EMBL/GenBank/DDBJ databases">
        <title>Complete genome sequence of Gemmatimonas greenlandica TET16.</title>
        <authorList>
            <person name="Zeng Y."/>
        </authorList>
    </citation>
    <scope>NUCLEOTIDE SEQUENCE [LARGE SCALE GENOMIC DNA]</scope>
    <source>
        <strain evidence="2 3">TET16</strain>
    </source>
</reference>
<accession>A0A6M4IJJ3</accession>
<evidence type="ECO:0000256" key="1">
    <source>
        <dbReference type="SAM" id="SignalP"/>
    </source>
</evidence>
<evidence type="ECO:0000313" key="3">
    <source>
        <dbReference type="Proteomes" id="UP000500938"/>
    </source>
</evidence>
<gene>
    <name evidence="2" type="ORF">HKW67_21835</name>
</gene>
<sequence length="788" mass="84559">MLLALAGALLPLVTFAQGAPTRTVVPPVPRPFAIVRVQGAVVRAPDAKRAAHIPTGYREQFTWSLRVDSAAGGVLHSSAALYEPLGANAVAAVRIPVERGVLGLPSVSTRPRPTRAMSNGGRYGAELPRAQAEQVAVHAYLRTLIESGALFEAGPSMGAGVRRTHFADGTGDVALTIDAVRSSRVMRDTSVSGRRARVVRDSTAITIVHALLRPSRFHKTVERVRESVRGTIVGIRLVDAETHRAFLMRDTLTMKGTIVLDDGLGGAFRSPLFISSARTSTLHDAFWQSATPREPFDIVRYDAVRPQPLTRAGRDSLFSRLESARTLGARDSIRGALLARTSDDATPDTTTWSRVRARALAIGDTASILARLTEGIQYRDLSISVADYHMLRPSLADAATAFRNGVDRELLALNLLDALMRKPPVLAPDGEPPVCRPDACAAMRADVQTGQPGLQAVGLVAAMVSDPRVWTDSVIAYAATNPFLATRALWFAQGVASSAVAGAKAPMPEPNAPYDAWRHWLVGRDSSYERSLRADTAMLRISRSINRRGSLHVSPEAVSAIRFAAVRTGHDYAAAFRRYRDSTTSDSARALFNTLLIAIGDRVFTDAEMARILANPQGADRLAAKAQLSGPGLGGMGAAGLGRMPPASDSIAAIIGRHIVNMVFADSVLARSDSPAGGDRWYRVPAREDSLPRYVLMHEYPDAVRARATELGFAPVERGWTLRPGDSAYLIEFGPVLQRGPFVQVAVTHSTLFSRGTTRSGGYASGFTLTLVEGPAGWVVVDATAWVT</sequence>
<dbReference type="Proteomes" id="UP000500938">
    <property type="component" value="Chromosome"/>
</dbReference>
<protein>
    <submittedName>
        <fullName evidence="2">Uncharacterized protein</fullName>
    </submittedName>
</protein>
<dbReference type="KEGG" id="ggr:HKW67_21835"/>
<organism evidence="2 3">
    <name type="scientific">Gemmatimonas groenlandica</name>
    <dbReference type="NCBI Taxonomy" id="2732249"/>
    <lineage>
        <taxon>Bacteria</taxon>
        <taxon>Pseudomonadati</taxon>
        <taxon>Gemmatimonadota</taxon>
        <taxon>Gemmatimonadia</taxon>
        <taxon>Gemmatimonadales</taxon>
        <taxon>Gemmatimonadaceae</taxon>
        <taxon>Gemmatimonas</taxon>
    </lineage>
</organism>
<proteinExistence type="predicted"/>
<dbReference type="EMBL" id="CP053085">
    <property type="protein sequence ID" value="QJR34008.1"/>
    <property type="molecule type" value="Genomic_DNA"/>
</dbReference>
<feature type="signal peptide" evidence="1">
    <location>
        <begin position="1"/>
        <end position="18"/>
    </location>
</feature>